<organism evidence="1 2">
    <name type="scientific">Pendulispora rubella</name>
    <dbReference type="NCBI Taxonomy" id="2741070"/>
    <lineage>
        <taxon>Bacteria</taxon>
        <taxon>Pseudomonadati</taxon>
        <taxon>Myxococcota</taxon>
        <taxon>Myxococcia</taxon>
        <taxon>Myxococcales</taxon>
        <taxon>Sorangiineae</taxon>
        <taxon>Pendulisporaceae</taxon>
        <taxon>Pendulispora</taxon>
    </lineage>
</organism>
<dbReference type="Proteomes" id="UP001374803">
    <property type="component" value="Chromosome"/>
</dbReference>
<gene>
    <name evidence="1" type="ORF">LVJ94_30545</name>
</gene>
<keyword evidence="2" id="KW-1185">Reference proteome</keyword>
<reference evidence="1" key="1">
    <citation type="submission" date="2021-12" db="EMBL/GenBank/DDBJ databases">
        <title>Discovery of the Pendulisporaceae a myxobacterial family with distinct sporulation behavior and unique specialized metabolism.</title>
        <authorList>
            <person name="Garcia R."/>
            <person name="Popoff A."/>
            <person name="Bader C.D."/>
            <person name="Loehr J."/>
            <person name="Walesch S."/>
            <person name="Walt C."/>
            <person name="Boldt J."/>
            <person name="Bunk B."/>
            <person name="Haeckl F.J.F.P.J."/>
            <person name="Gunesch A.P."/>
            <person name="Birkelbach J."/>
            <person name="Nuebel U."/>
            <person name="Pietschmann T."/>
            <person name="Bach T."/>
            <person name="Mueller R."/>
        </authorList>
    </citation>
    <scope>NUCLEOTIDE SEQUENCE</scope>
    <source>
        <strain evidence="1">MSr11367</strain>
    </source>
</reference>
<protein>
    <submittedName>
        <fullName evidence="1">TIGR02757 family protein</fullName>
    </submittedName>
</protein>
<dbReference type="SUPFAM" id="SSF48150">
    <property type="entry name" value="DNA-glycosylase"/>
    <property type="match status" value="1"/>
</dbReference>
<dbReference type="NCBIfam" id="TIGR02757">
    <property type="entry name" value="TIGR02757 family protein"/>
    <property type="match status" value="1"/>
</dbReference>
<sequence>MKVGDEELRAALDAVRARADLAARRTSDPVGVVHRYADPLDREIVGLVAASVAFGNVKTILAKLGDLLDRVGPSPSRAADGDPAALKARLRGWKHRVFIGDDLARLLLGARAVQRTHGTLGQYFAVLFQEHGEIRPALAAFCDAIRDAGKLRSRTRRGPAHLLPDPRGSSGVKRLLLYLRWMVRPADGIDLGLWPIEPSHLLMPVDTHIHKLSRNLGLTRQDRLTWRATEEITASLARLDADDPTKYDFSLCHMGMLQRCPSRRDPSRCEGCGVMPVCRHWR</sequence>
<dbReference type="InterPro" id="IPR011257">
    <property type="entry name" value="DNA_glycosylase"/>
</dbReference>
<evidence type="ECO:0000313" key="2">
    <source>
        <dbReference type="Proteomes" id="UP001374803"/>
    </source>
</evidence>
<dbReference type="InterPro" id="IPR014127">
    <property type="entry name" value="CHP02757"/>
</dbReference>
<name>A0ABZ2KRT9_9BACT</name>
<evidence type="ECO:0000313" key="1">
    <source>
        <dbReference type="EMBL" id="WXB01247.1"/>
    </source>
</evidence>
<proteinExistence type="predicted"/>
<dbReference type="InterPro" id="IPR023170">
    <property type="entry name" value="HhH_base_excis_C"/>
</dbReference>
<accession>A0ABZ2KRT9</accession>
<dbReference type="RefSeq" id="WP_394830857.1">
    <property type="nucleotide sequence ID" value="NZ_CP089929.1"/>
</dbReference>
<dbReference type="EMBL" id="CP089983">
    <property type="protein sequence ID" value="WXB01247.1"/>
    <property type="molecule type" value="Genomic_DNA"/>
</dbReference>
<dbReference type="Gene3D" id="1.10.1670.10">
    <property type="entry name" value="Helix-hairpin-Helix base-excision DNA repair enzymes (C-terminal)"/>
    <property type="match status" value="1"/>
</dbReference>
<dbReference type="Pfam" id="PF09674">
    <property type="entry name" value="DUF2400"/>
    <property type="match status" value="1"/>
</dbReference>